<protein>
    <submittedName>
        <fullName evidence="9">Lactose/L-arabinose transport system permease protein</fullName>
    </submittedName>
</protein>
<dbReference type="Pfam" id="PF00528">
    <property type="entry name" value="BPD_transp_1"/>
    <property type="match status" value="1"/>
</dbReference>
<feature type="domain" description="ABC transmembrane type-1" evidence="8">
    <location>
        <begin position="67"/>
        <end position="257"/>
    </location>
</feature>
<dbReference type="InterPro" id="IPR000515">
    <property type="entry name" value="MetI-like"/>
</dbReference>
<dbReference type="CDD" id="cd06261">
    <property type="entry name" value="TM_PBP2"/>
    <property type="match status" value="1"/>
</dbReference>
<dbReference type="PANTHER" id="PTHR43744">
    <property type="entry name" value="ABC TRANSPORTER PERMEASE PROTEIN MG189-RELATED-RELATED"/>
    <property type="match status" value="1"/>
</dbReference>
<dbReference type="EMBL" id="FNJW01000008">
    <property type="protein sequence ID" value="SDQ46255.1"/>
    <property type="molecule type" value="Genomic_DNA"/>
</dbReference>
<gene>
    <name evidence="9" type="ORF">SAMN04487752_2396</name>
</gene>
<evidence type="ECO:0000256" key="5">
    <source>
        <dbReference type="ARBA" id="ARBA00022989"/>
    </source>
</evidence>
<feature type="transmembrane region" description="Helical" evidence="7">
    <location>
        <begin position="232"/>
        <end position="255"/>
    </location>
</feature>
<feature type="transmembrane region" description="Helical" evidence="7">
    <location>
        <begin position="71"/>
        <end position="90"/>
    </location>
</feature>
<dbReference type="InterPro" id="IPR035906">
    <property type="entry name" value="MetI-like_sf"/>
</dbReference>
<evidence type="ECO:0000256" key="2">
    <source>
        <dbReference type="ARBA" id="ARBA00022448"/>
    </source>
</evidence>
<dbReference type="RefSeq" id="WP_089978140.1">
    <property type="nucleotide sequence ID" value="NZ_CP084916.1"/>
</dbReference>
<dbReference type="OrthoDB" id="9771544at2"/>
<dbReference type="SUPFAM" id="SSF161098">
    <property type="entry name" value="MetI-like"/>
    <property type="match status" value="1"/>
</dbReference>
<accession>A0A1H1B2T0</accession>
<evidence type="ECO:0000256" key="7">
    <source>
        <dbReference type="RuleBase" id="RU363032"/>
    </source>
</evidence>
<feature type="transmembrane region" description="Helical" evidence="7">
    <location>
        <begin position="12"/>
        <end position="29"/>
    </location>
</feature>
<keyword evidence="4 7" id="KW-0812">Transmembrane</keyword>
<proteinExistence type="inferred from homology"/>
<keyword evidence="3" id="KW-1003">Cell membrane</keyword>
<dbReference type="GO" id="GO:0055085">
    <property type="term" value="P:transmembrane transport"/>
    <property type="evidence" value="ECO:0007669"/>
    <property type="project" value="InterPro"/>
</dbReference>
<dbReference type="AlphaFoldDB" id="A0A1H1B2T0"/>
<evidence type="ECO:0000256" key="6">
    <source>
        <dbReference type="ARBA" id="ARBA00023136"/>
    </source>
</evidence>
<organism evidence="9 10">
    <name type="scientific">Carnobacterium viridans</name>
    <dbReference type="NCBI Taxonomy" id="174587"/>
    <lineage>
        <taxon>Bacteria</taxon>
        <taxon>Bacillati</taxon>
        <taxon>Bacillota</taxon>
        <taxon>Bacilli</taxon>
        <taxon>Lactobacillales</taxon>
        <taxon>Carnobacteriaceae</taxon>
        <taxon>Carnobacterium</taxon>
    </lineage>
</organism>
<feature type="transmembrane region" description="Helical" evidence="7">
    <location>
        <begin position="135"/>
        <end position="152"/>
    </location>
</feature>
<feature type="transmembrane region" description="Helical" evidence="7">
    <location>
        <begin position="102"/>
        <end position="123"/>
    </location>
</feature>
<feature type="transmembrane region" description="Helical" evidence="7">
    <location>
        <begin position="190"/>
        <end position="212"/>
    </location>
</feature>
<evidence type="ECO:0000259" key="8">
    <source>
        <dbReference type="PROSITE" id="PS50928"/>
    </source>
</evidence>
<evidence type="ECO:0000256" key="4">
    <source>
        <dbReference type="ARBA" id="ARBA00022692"/>
    </source>
</evidence>
<dbReference type="PROSITE" id="PS50928">
    <property type="entry name" value="ABC_TM1"/>
    <property type="match status" value="1"/>
</dbReference>
<evidence type="ECO:0000313" key="9">
    <source>
        <dbReference type="EMBL" id="SDQ46255.1"/>
    </source>
</evidence>
<sequence>MKSKSLTFLKYTFLIICSFISIFPFYWMIAGATNTSNQIAEGKLSLGTHFLKNLSALLGAYNIPLIMWNSLKISLVTVVLSLLVTSMAAFGFEKFNTRRSELIYSILLLFMMIPFATLVIPLFKMMAGLNLVNQHLALILPYISNIFLIFFFRQSFKSFPDDIMDSGKIEGAGNYTIFFKLVFPMMKSTYAAAAIYAFMNSWNSYLLPLIILQTEDKYTMTLLISGLSSASYVANYGVQMMAIVIATLPTLILFLMMQKSFVAGMTGSLKA</sequence>
<name>A0A1H1B2T0_9LACT</name>
<keyword evidence="6 7" id="KW-0472">Membrane</keyword>
<dbReference type="PANTHER" id="PTHR43744:SF2">
    <property type="entry name" value="ARABINOOLIGOSACCHARIDES TRANSPORT SYSTEM PERMEASE PROTEIN ARAQ"/>
    <property type="match status" value="1"/>
</dbReference>
<keyword evidence="2 7" id="KW-0813">Transport</keyword>
<keyword evidence="5 7" id="KW-1133">Transmembrane helix</keyword>
<reference evidence="10" key="1">
    <citation type="submission" date="2016-10" db="EMBL/GenBank/DDBJ databases">
        <authorList>
            <person name="Varghese N."/>
            <person name="Submissions S."/>
        </authorList>
    </citation>
    <scope>NUCLEOTIDE SEQUENCE [LARGE SCALE GENOMIC DNA]</scope>
    <source>
        <strain evidence="10">MPL-11</strain>
    </source>
</reference>
<comment type="subcellular location">
    <subcellularLocation>
        <location evidence="1 7">Cell membrane</location>
        <topology evidence="1 7">Multi-pass membrane protein</topology>
    </subcellularLocation>
</comment>
<keyword evidence="10" id="KW-1185">Reference proteome</keyword>
<evidence type="ECO:0000313" key="10">
    <source>
        <dbReference type="Proteomes" id="UP000199481"/>
    </source>
</evidence>
<dbReference type="GO" id="GO:0005886">
    <property type="term" value="C:plasma membrane"/>
    <property type="evidence" value="ECO:0007669"/>
    <property type="project" value="UniProtKB-SubCell"/>
</dbReference>
<comment type="similarity">
    <text evidence="7">Belongs to the binding-protein-dependent transport system permease family.</text>
</comment>
<dbReference type="Gene3D" id="1.10.3720.10">
    <property type="entry name" value="MetI-like"/>
    <property type="match status" value="1"/>
</dbReference>
<evidence type="ECO:0000256" key="1">
    <source>
        <dbReference type="ARBA" id="ARBA00004651"/>
    </source>
</evidence>
<dbReference type="Proteomes" id="UP000199481">
    <property type="component" value="Unassembled WGS sequence"/>
</dbReference>
<evidence type="ECO:0000256" key="3">
    <source>
        <dbReference type="ARBA" id="ARBA00022475"/>
    </source>
</evidence>